<keyword evidence="10" id="KW-0282">Flagellum</keyword>
<organism evidence="10 11">
    <name type="scientific">Bacillus salitolerans</name>
    <dbReference type="NCBI Taxonomy" id="1437434"/>
    <lineage>
        <taxon>Bacteria</taxon>
        <taxon>Bacillati</taxon>
        <taxon>Bacillota</taxon>
        <taxon>Bacilli</taxon>
        <taxon>Bacillales</taxon>
        <taxon>Bacillaceae</taxon>
        <taxon>Bacillus</taxon>
    </lineage>
</organism>
<dbReference type="Pfam" id="PF02108">
    <property type="entry name" value="FliH"/>
    <property type="match status" value="1"/>
</dbReference>
<comment type="function">
    <text evidence="1">Needed for flagellar regrowth and assembly.</text>
</comment>
<evidence type="ECO:0000256" key="2">
    <source>
        <dbReference type="ARBA" id="ARBA00006602"/>
    </source>
</evidence>
<keyword evidence="6" id="KW-1006">Bacterial flagellum protein export</keyword>
<feature type="coiled-coil region" evidence="8">
    <location>
        <begin position="37"/>
        <end position="89"/>
    </location>
</feature>
<evidence type="ECO:0000256" key="6">
    <source>
        <dbReference type="ARBA" id="ARBA00023225"/>
    </source>
</evidence>
<evidence type="ECO:0000256" key="3">
    <source>
        <dbReference type="ARBA" id="ARBA00022448"/>
    </source>
</evidence>
<evidence type="ECO:0000259" key="9">
    <source>
        <dbReference type="Pfam" id="PF02108"/>
    </source>
</evidence>
<dbReference type="InterPro" id="IPR051472">
    <property type="entry name" value="T3SS_Stator/FliH"/>
</dbReference>
<dbReference type="EMBL" id="JBHUEM010000003">
    <property type="protein sequence ID" value="MFD1735814.1"/>
    <property type="molecule type" value="Genomic_DNA"/>
</dbReference>
<gene>
    <name evidence="10" type="primary">fliH</name>
    <name evidence="10" type="ORF">ACFSCX_04465</name>
</gene>
<evidence type="ECO:0000313" key="11">
    <source>
        <dbReference type="Proteomes" id="UP001597214"/>
    </source>
</evidence>
<keyword evidence="3" id="KW-0813">Transport</keyword>
<evidence type="ECO:0000256" key="8">
    <source>
        <dbReference type="SAM" id="Coils"/>
    </source>
</evidence>
<dbReference type="PANTHER" id="PTHR34982:SF1">
    <property type="entry name" value="FLAGELLAR ASSEMBLY PROTEIN FLIH"/>
    <property type="match status" value="1"/>
</dbReference>
<comment type="similarity">
    <text evidence="2">Belongs to the FliH family.</text>
</comment>
<keyword evidence="11" id="KW-1185">Reference proteome</keyword>
<name>A0ABW4LKY8_9BACI</name>
<keyword evidence="5" id="KW-0653">Protein transport</keyword>
<evidence type="ECO:0000256" key="4">
    <source>
        <dbReference type="ARBA" id="ARBA00022795"/>
    </source>
</evidence>
<comment type="caution">
    <text evidence="10">The sequence shown here is derived from an EMBL/GenBank/DDBJ whole genome shotgun (WGS) entry which is preliminary data.</text>
</comment>
<evidence type="ECO:0000313" key="10">
    <source>
        <dbReference type="EMBL" id="MFD1735814.1"/>
    </source>
</evidence>
<reference evidence="11" key="1">
    <citation type="journal article" date="2019" name="Int. J. Syst. Evol. Microbiol.">
        <title>The Global Catalogue of Microorganisms (GCM) 10K type strain sequencing project: providing services to taxonomists for standard genome sequencing and annotation.</title>
        <authorList>
            <consortium name="The Broad Institute Genomics Platform"/>
            <consortium name="The Broad Institute Genome Sequencing Center for Infectious Disease"/>
            <person name="Wu L."/>
            <person name="Ma J."/>
        </authorList>
    </citation>
    <scope>NUCLEOTIDE SEQUENCE [LARGE SCALE GENOMIC DNA]</scope>
    <source>
        <strain evidence="11">CCUG 49339</strain>
    </source>
</reference>
<keyword evidence="10" id="KW-0966">Cell projection</keyword>
<sequence length="266" mass="30944">MSRLIKSHNIKPQHEEKKVIHLQSLLSMEELEVISPKIEADQLKEEAQHILEDARKQAETLIKEAEEQLRKAQLDIQHLKDQWENEKLELTERTTNEAFSEGYQKGESEAKAHFSLMLEQVESIVNQAKNDYHMQVEKSEETILRIGLKVAEKIIHVQLDEHRSDFMQVVKQAIKEVKDHSDINIIVHPSVYEIVLAQKDELQAIYNREKNLFIYPDEDLKETDCIIESSFGRIDASIDSQLSELKIKLFELLEEGKSDEGIRSYS</sequence>
<dbReference type="NCBIfam" id="TIGR03825">
    <property type="entry name" value="FliH_bacil"/>
    <property type="match status" value="1"/>
</dbReference>
<evidence type="ECO:0000256" key="7">
    <source>
        <dbReference type="NCBIfam" id="TIGR03825"/>
    </source>
</evidence>
<dbReference type="InterPro" id="IPR018035">
    <property type="entry name" value="Flagellar_FliH/T3SS_HrpE"/>
</dbReference>
<evidence type="ECO:0000256" key="5">
    <source>
        <dbReference type="ARBA" id="ARBA00022927"/>
    </source>
</evidence>
<dbReference type="Proteomes" id="UP001597214">
    <property type="component" value="Unassembled WGS sequence"/>
</dbReference>
<feature type="domain" description="Flagellar assembly protein FliH/Type III secretion system HrpE" evidence="9">
    <location>
        <begin position="119"/>
        <end position="244"/>
    </location>
</feature>
<evidence type="ECO:0000256" key="1">
    <source>
        <dbReference type="ARBA" id="ARBA00003041"/>
    </source>
</evidence>
<accession>A0ABW4LKY8</accession>
<keyword evidence="4" id="KW-1005">Bacterial flagellum biogenesis</keyword>
<keyword evidence="10" id="KW-0969">Cilium</keyword>
<protein>
    <recommendedName>
        <fullName evidence="7">Flagellar assembly protein FliH</fullName>
    </recommendedName>
</protein>
<dbReference type="InterPro" id="IPR022524">
    <property type="entry name" value="FliH_Bacilli"/>
</dbReference>
<dbReference type="PANTHER" id="PTHR34982">
    <property type="entry name" value="YOP PROTEINS TRANSLOCATION PROTEIN L"/>
    <property type="match status" value="1"/>
</dbReference>
<keyword evidence="8" id="KW-0175">Coiled coil</keyword>
<proteinExistence type="inferred from homology"/>
<dbReference type="RefSeq" id="WP_377926920.1">
    <property type="nucleotide sequence ID" value="NZ_JBHUEM010000003.1"/>
</dbReference>